<comment type="caution">
    <text evidence="1">The sequence shown here is derived from an EMBL/GenBank/DDBJ whole genome shotgun (WGS) entry which is preliminary data.</text>
</comment>
<dbReference type="Proteomes" id="UP000001861">
    <property type="component" value="Unassembled WGS sequence"/>
</dbReference>
<protein>
    <submittedName>
        <fullName evidence="1">Uncharacterized protein</fullName>
    </submittedName>
</protein>
<organism evidence="1 2">
    <name type="scientific">Coprinopsis cinerea (strain Okayama-7 / 130 / ATCC MYA-4618 / FGSC 9003)</name>
    <name type="common">Inky cap fungus</name>
    <name type="synonym">Hormographiella aspergillata</name>
    <dbReference type="NCBI Taxonomy" id="240176"/>
    <lineage>
        <taxon>Eukaryota</taxon>
        <taxon>Fungi</taxon>
        <taxon>Dikarya</taxon>
        <taxon>Basidiomycota</taxon>
        <taxon>Agaricomycotina</taxon>
        <taxon>Agaricomycetes</taxon>
        <taxon>Agaricomycetidae</taxon>
        <taxon>Agaricales</taxon>
        <taxon>Agaricineae</taxon>
        <taxon>Psathyrellaceae</taxon>
        <taxon>Coprinopsis</taxon>
    </lineage>
</organism>
<gene>
    <name evidence="1" type="ORF">CC1G_03126</name>
</gene>
<reference evidence="1 2" key="1">
    <citation type="journal article" date="2010" name="Proc. Natl. Acad. Sci. U.S.A.">
        <title>Insights into evolution of multicellular fungi from the assembled chromosomes of the mushroom Coprinopsis cinerea (Coprinus cinereus).</title>
        <authorList>
            <person name="Stajich J.E."/>
            <person name="Wilke S.K."/>
            <person name="Ahren D."/>
            <person name="Au C.H."/>
            <person name="Birren B.W."/>
            <person name="Borodovsky M."/>
            <person name="Burns C."/>
            <person name="Canback B."/>
            <person name="Casselton L.A."/>
            <person name="Cheng C.K."/>
            <person name="Deng J."/>
            <person name="Dietrich F.S."/>
            <person name="Fargo D.C."/>
            <person name="Farman M.L."/>
            <person name="Gathman A.C."/>
            <person name="Goldberg J."/>
            <person name="Guigo R."/>
            <person name="Hoegger P.J."/>
            <person name="Hooker J.B."/>
            <person name="Huggins A."/>
            <person name="James T.Y."/>
            <person name="Kamada T."/>
            <person name="Kilaru S."/>
            <person name="Kodira C."/>
            <person name="Kues U."/>
            <person name="Kupfer D."/>
            <person name="Kwan H.S."/>
            <person name="Lomsadze A."/>
            <person name="Li W."/>
            <person name="Lilly W.W."/>
            <person name="Ma L.J."/>
            <person name="Mackey A.J."/>
            <person name="Manning G."/>
            <person name="Martin F."/>
            <person name="Muraguchi H."/>
            <person name="Natvig D.O."/>
            <person name="Palmerini H."/>
            <person name="Ramesh M.A."/>
            <person name="Rehmeyer C.J."/>
            <person name="Roe B.A."/>
            <person name="Shenoy N."/>
            <person name="Stanke M."/>
            <person name="Ter-Hovhannisyan V."/>
            <person name="Tunlid A."/>
            <person name="Velagapudi R."/>
            <person name="Vision T.J."/>
            <person name="Zeng Q."/>
            <person name="Zolan M.E."/>
            <person name="Pukkila P.J."/>
        </authorList>
    </citation>
    <scope>NUCLEOTIDE SEQUENCE [LARGE SCALE GENOMIC DNA]</scope>
    <source>
        <strain evidence="2">Okayama-7 / 130 / ATCC MYA-4618 / FGSC 9003</strain>
    </source>
</reference>
<dbReference type="VEuPathDB" id="FungiDB:CC1G_03126"/>
<dbReference type="RefSeq" id="XP_001840897.2">
    <property type="nucleotide sequence ID" value="XM_001840845.2"/>
</dbReference>
<name>A8PF13_COPC7</name>
<dbReference type="EMBL" id="AACS02000008">
    <property type="protein sequence ID" value="EAU80950.2"/>
    <property type="molecule type" value="Genomic_DNA"/>
</dbReference>
<evidence type="ECO:0000313" key="1">
    <source>
        <dbReference type="EMBL" id="EAU80950.2"/>
    </source>
</evidence>
<proteinExistence type="predicted"/>
<keyword evidence="2" id="KW-1185">Reference proteome</keyword>
<dbReference type="GeneID" id="6017552"/>
<dbReference type="HOGENOM" id="CLU_1610678_0_0_1"/>
<sequence length="165" mass="19143">MTAKTPPDLLQPMLSSQLRRPEIRVWDVVRPALTPPFFERLQSFEKSSGPYMRVIRTGETTLNEIVLGTYGTPYTSEVGRYIDWKIAVAHALTHYSTTTAFHIRILNAEWSSRRQRGGVRVLRTLQKLQARGVERIESPTPLPIQTRQRYMRVKVRVLEEPVRRS</sequence>
<accession>A8PF13</accession>
<dbReference type="KEGG" id="cci:CC1G_03126"/>
<evidence type="ECO:0000313" key="2">
    <source>
        <dbReference type="Proteomes" id="UP000001861"/>
    </source>
</evidence>
<dbReference type="InParanoid" id="A8PF13"/>
<dbReference type="AlphaFoldDB" id="A8PF13"/>